<evidence type="ECO:0000313" key="2">
    <source>
        <dbReference type="EMBL" id="ORX89881.1"/>
    </source>
</evidence>
<accession>A0A1Y1WZM9</accession>
<evidence type="ECO:0008006" key="4">
    <source>
        <dbReference type="Google" id="ProtNLM"/>
    </source>
</evidence>
<protein>
    <recommendedName>
        <fullName evidence="4">Calcineurin-like phosphoesterase domain-containing protein</fullName>
    </recommendedName>
</protein>
<evidence type="ECO:0000313" key="1">
    <source>
        <dbReference type="EMBL" id="ORX79029.1"/>
    </source>
</evidence>
<dbReference type="OrthoDB" id="10267127at2759"/>
<dbReference type="Gene3D" id="3.60.21.10">
    <property type="match status" value="1"/>
</dbReference>
<keyword evidence="3" id="KW-1185">Reference proteome</keyword>
<reference evidence="1 3" key="1">
    <citation type="submission" date="2016-07" db="EMBL/GenBank/DDBJ databases">
        <title>Pervasive Adenine N6-methylation of Active Genes in Fungi.</title>
        <authorList>
            <consortium name="DOE Joint Genome Institute"/>
            <person name="Mondo S.J."/>
            <person name="Dannebaum R.O."/>
            <person name="Kuo R.C."/>
            <person name="Labutti K."/>
            <person name="Haridas S."/>
            <person name="Kuo A."/>
            <person name="Salamov A."/>
            <person name="Ahrendt S.R."/>
            <person name="Lipzen A."/>
            <person name="Sullivan W."/>
            <person name="Andreopoulos W.B."/>
            <person name="Clum A."/>
            <person name="Lindquist E."/>
            <person name="Daum C."/>
            <person name="Ramamoorthy G.K."/>
            <person name="Gryganskyi A."/>
            <person name="Culley D."/>
            <person name="Magnuson J.K."/>
            <person name="James T.Y."/>
            <person name="O'Malley M.A."/>
            <person name="Stajich J.E."/>
            <person name="Spatafora J.W."/>
            <person name="Visel A."/>
            <person name="Grigoriev I.V."/>
        </authorList>
    </citation>
    <scope>NUCLEOTIDE SEQUENCE [LARGE SCALE GENOMIC DNA]</scope>
    <source>
        <strain evidence="1 3">CBS 931.73</strain>
    </source>
</reference>
<dbReference type="SUPFAM" id="SSF56300">
    <property type="entry name" value="Metallo-dependent phosphatases"/>
    <property type="match status" value="1"/>
</dbReference>
<gene>
    <name evidence="2" type="ORF">K493DRAFT_318348</name>
    <name evidence="1" type="ORF">K493DRAFT_321108</name>
</gene>
<dbReference type="Proteomes" id="UP000193498">
    <property type="component" value="Unassembled WGS sequence"/>
</dbReference>
<organism evidence="1 3">
    <name type="scientific">Basidiobolus meristosporus CBS 931.73</name>
    <dbReference type="NCBI Taxonomy" id="1314790"/>
    <lineage>
        <taxon>Eukaryota</taxon>
        <taxon>Fungi</taxon>
        <taxon>Fungi incertae sedis</taxon>
        <taxon>Zoopagomycota</taxon>
        <taxon>Entomophthoromycotina</taxon>
        <taxon>Basidiobolomycetes</taxon>
        <taxon>Basidiobolales</taxon>
        <taxon>Basidiobolaceae</taxon>
        <taxon>Basidiobolus</taxon>
    </lineage>
</organism>
<dbReference type="EMBL" id="MCFE01000799">
    <property type="protein sequence ID" value="ORX79029.1"/>
    <property type="molecule type" value="Genomic_DNA"/>
</dbReference>
<dbReference type="InterPro" id="IPR029052">
    <property type="entry name" value="Metallo-depent_PP-like"/>
</dbReference>
<name>A0A1Y1WZM9_9FUNG</name>
<sequence length="56" mass="6392">MVTKGPDSVGTLARAKEINALCVRGNHEDLVLRWRNRRKGKCNIDHGGNEHRRLSR</sequence>
<dbReference type="InParanoid" id="A0A1Y1WZM9"/>
<comment type="caution">
    <text evidence="1">The sequence shown here is derived from an EMBL/GenBank/DDBJ whole genome shotgun (WGS) entry which is preliminary data.</text>
</comment>
<proteinExistence type="predicted"/>
<evidence type="ECO:0000313" key="3">
    <source>
        <dbReference type="Proteomes" id="UP000193498"/>
    </source>
</evidence>
<dbReference type="EMBL" id="MCFE01000415">
    <property type="protein sequence ID" value="ORX89881.1"/>
    <property type="molecule type" value="Genomic_DNA"/>
</dbReference>
<dbReference type="AlphaFoldDB" id="A0A1Y1WZM9"/>